<dbReference type="InterPro" id="IPR029058">
    <property type="entry name" value="AB_hydrolase_fold"/>
</dbReference>
<comment type="caution">
    <text evidence="2">The sequence shown here is derived from an EMBL/GenBank/DDBJ whole genome shotgun (WGS) entry which is preliminary data.</text>
</comment>
<reference evidence="2 3" key="1">
    <citation type="submission" date="2024-10" db="EMBL/GenBank/DDBJ databases">
        <title>The Natural Products Discovery Center: Release of the First 8490 Sequenced Strains for Exploring Actinobacteria Biosynthetic Diversity.</title>
        <authorList>
            <person name="Kalkreuter E."/>
            <person name="Kautsar S.A."/>
            <person name="Yang D."/>
            <person name="Bader C.D."/>
            <person name="Teijaro C.N."/>
            <person name="Fluegel L."/>
            <person name="Davis C.M."/>
            <person name="Simpson J.R."/>
            <person name="Lauterbach L."/>
            <person name="Steele A.D."/>
            <person name="Gui C."/>
            <person name="Meng S."/>
            <person name="Li G."/>
            <person name="Viehrig K."/>
            <person name="Ye F."/>
            <person name="Su P."/>
            <person name="Kiefer A.F."/>
            <person name="Nichols A."/>
            <person name="Cepeda A.J."/>
            <person name="Yan W."/>
            <person name="Fan B."/>
            <person name="Jiang Y."/>
            <person name="Adhikari A."/>
            <person name="Zheng C.-J."/>
            <person name="Schuster L."/>
            <person name="Cowan T.M."/>
            <person name="Smanski M.J."/>
            <person name="Chevrette M.G."/>
            <person name="De Carvalho L.P.S."/>
            <person name="Shen B."/>
        </authorList>
    </citation>
    <scope>NUCLEOTIDE SEQUENCE [LARGE SCALE GENOMIC DNA]</scope>
    <source>
        <strain evidence="2 3">NPDC093086</strain>
    </source>
</reference>
<dbReference type="PANTHER" id="PTHR43798">
    <property type="entry name" value="MONOACYLGLYCEROL LIPASE"/>
    <property type="match status" value="1"/>
</dbReference>
<dbReference type="PANTHER" id="PTHR43798:SF33">
    <property type="entry name" value="HYDROLASE, PUTATIVE (AFU_ORTHOLOGUE AFUA_2G14860)-RELATED"/>
    <property type="match status" value="1"/>
</dbReference>
<dbReference type="Proteomes" id="UP001617907">
    <property type="component" value="Unassembled WGS sequence"/>
</dbReference>
<dbReference type="RefSeq" id="WP_350889790.1">
    <property type="nucleotide sequence ID" value="NZ_JBEOTR010000002.1"/>
</dbReference>
<dbReference type="Gene3D" id="3.40.50.1820">
    <property type="entry name" value="alpha/beta hydrolase"/>
    <property type="match status" value="1"/>
</dbReference>
<accession>A0ABW8H975</accession>
<gene>
    <name evidence="2" type="ORF">ACIQFM_13505</name>
</gene>
<proteinExistence type="predicted"/>
<dbReference type="GO" id="GO:0016787">
    <property type="term" value="F:hydrolase activity"/>
    <property type="evidence" value="ECO:0007669"/>
    <property type="project" value="UniProtKB-KW"/>
</dbReference>
<dbReference type="InterPro" id="IPR000073">
    <property type="entry name" value="AB_hydrolase_1"/>
</dbReference>
<evidence type="ECO:0000313" key="3">
    <source>
        <dbReference type="Proteomes" id="UP001617907"/>
    </source>
</evidence>
<dbReference type="SUPFAM" id="SSF53474">
    <property type="entry name" value="alpha/beta-Hydrolases"/>
    <property type="match status" value="1"/>
</dbReference>
<dbReference type="EMBL" id="JBIVPC010000006">
    <property type="protein sequence ID" value="MFJ6037259.1"/>
    <property type="molecule type" value="Genomic_DNA"/>
</dbReference>
<organism evidence="2 3">
    <name type="scientific">Streptomyces ardesiacus</name>
    <dbReference type="NCBI Taxonomy" id="285564"/>
    <lineage>
        <taxon>Bacteria</taxon>
        <taxon>Bacillati</taxon>
        <taxon>Actinomycetota</taxon>
        <taxon>Actinomycetes</taxon>
        <taxon>Kitasatosporales</taxon>
        <taxon>Streptomycetaceae</taxon>
        <taxon>Streptomyces</taxon>
    </lineage>
</organism>
<dbReference type="Pfam" id="PF12697">
    <property type="entry name" value="Abhydrolase_6"/>
    <property type="match status" value="1"/>
</dbReference>
<feature type="domain" description="AB hydrolase-1" evidence="1">
    <location>
        <begin position="43"/>
        <end position="273"/>
    </location>
</feature>
<sequence>MSQLLSIDLPECARSVQLDTSRGTFAALDADVPAPATQHGTALLVPGFMGSKEDFLTLIPHLNAGGMRVVAIDGRGQYESGEASASSSYTRDDLALDLVAIVQALDDGPVHLVGHSYGGIAARAAVINTGGDKRLWSSLTLINFGPGAVSTWQQERLRLLLSVIGTMSMADIWPHVKNTEVSVPENVSLFLEKRWLRTSPNQLAAAAEHMLSEQDSSQALARTLVPIAVVSGTPDETWEPTRVEAMAHNLGAQFIRIEGGGHSPNVHKPQETATSLLRFWQQSSKANKVSL</sequence>
<keyword evidence="2" id="KW-0378">Hydrolase</keyword>
<dbReference type="InterPro" id="IPR050266">
    <property type="entry name" value="AB_hydrolase_sf"/>
</dbReference>
<evidence type="ECO:0000259" key="1">
    <source>
        <dbReference type="Pfam" id="PF12697"/>
    </source>
</evidence>
<keyword evidence="3" id="KW-1185">Reference proteome</keyword>
<protein>
    <submittedName>
        <fullName evidence="2">Alpha/beta fold hydrolase</fullName>
    </submittedName>
</protein>
<name>A0ABW8H975_9ACTN</name>
<evidence type="ECO:0000313" key="2">
    <source>
        <dbReference type="EMBL" id="MFJ6037259.1"/>
    </source>
</evidence>